<protein>
    <recommendedName>
        <fullName evidence="6">Probable membrane transporter protein</fullName>
    </recommendedName>
</protein>
<feature type="transmembrane region" description="Helical" evidence="6">
    <location>
        <begin position="121"/>
        <end position="139"/>
    </location>
</feature>
<dbReference type="eggNOG" id="COG0730">
    <property type="taxonomic scope" value="Bacteria"/>
</dbReference>
<comment type="subcellular location">
    <subcellularLocation>
        <location evidence="6">Cell membrane</location>
        <topology evidence="6">Multi-pass membrane protein</topology>
    </subcellularLocation>
    <subcellularLocation>
        <location evidence="1">Membrane</location>
        <topology evidence="1">Multi-pass membrane protein</topology>
    </subcellularLocation>
</comment>
<comment type="caution">
    <text evidence="7">The sequence shown here is derived from an EMBL/GenBank/DDBJ whole genome shotgun (WGS) entry which is preliminary data.</text>
</comment>
<accession>N4W966</accession>
<keyword evidence="4 6" id="KW-1133">Transmembrane helix</keyword>
<evidence type="ECO:0000256" key="6">
    <source>
        <dbReference type="RuleBase" id="RU363041"/>
    </source>
</evidence>
<name>N4W966_9BACI</name>
<evidence type="ECO:0000313" key="7">
    <source>
        <dbReference type="EMBL" id="ENH96828.1"/>
    </source>
</evidence>
<dbReference type="PANTHER" id="PTHR43701">
    <property type="entry name" value="MEMBRANE TRANSPORTER PROTEIN MJ0441-RELATED"/>
    <property type="match status" value="1"/>
</dbReference>
<dbReference type="GO" id="GO:0005886">
    <property type="term" value="C:plasma membrane"/>
    <property type="evidence" value="ECO:0007669"/>
    <property type="project" value="UniProtKB-SubCell"/>
</dbReference>
<feature type="transmembrane region" description="Helical" evidence="6">
    <location>
        <begin position="83"/>
        <end position="109"/>
    </location>
</feature>
<comment type="similarity">
    <text evidence="2 6">Belongs to the 4-toluene sulfonate uptake permease (TSUP) (TC 2.A.102) family.</text>
</comment>
<feature type="transmembrane region" description="Helical" evidence="6">
    <location>
        <begin position="50"/>
        <end position="71"/>
    </location>
</feature>
<reference evidence="7 8" key="1">
    <citation type="submission" date="2013-03" db="EMBL/GenBank/DDBJ databases">
        <title>Draft genome sequence of Gracibacillus halophilus YIM-C55.5, a moderately halophilic and thermophilic organism from the Xiaochaidamu salt lake.</title>
        <authorList>
            <person name="Sugumar T."/>
            <person name="Polireddy D.R."/>
            <person name="Antony A."/>
            <person name="Madhava Y.R."/>
            <person name="Sivakumar N."/>
        </authorList>
    </citation>
    <scope>NUCLEOTIDE SEQUENCE [LARGE SCALE GENOMIC DNA]</scope>
    <source>
        <strain evidence="7 8">YIM-C55.5</strain>
    </source>
</reference>
<dbReference type="AlphaFoldDB" id="N4W966"/>
<evidence type="ECO:0000256" key="4">
    <source>
        <dbReference type="ARBA" id="ARBA00022989"/>
    </source>
</evidence>
<dbReference type="InterPro" id="IPR002781">
    <property type="entry name" value="TM_pro_TauE-like"/>
</dbReference>
<proteinExistence type="inferred from homology"/>
<keyword evidence="6" id="KW-1003">Cell membrane</keyword>
<organism evidence="7 8">
    <name type="scientific">Gracilibacillus halophilus YIM-C55.5</name>
    <dbReference type="NCBI Taxonomy" id="1308866"/>
    <lineage>
        <taxon>Bacteria</taxon>
        <taxon>Bacillati</taxon>
        <taxon>Bacillota</taxon>
        <taxon>Bacilli</taxon>
        <taxon>Bacillales</taxon>
        <taxon>Bacillaceae</taxon>
        <taxon>Gracilibacillus</taxon>
    </lineage>
</organism>
<keyword evidence="3 6" id="KW-0812">Transmembrane</keyword>
<evidence type="ECO:0000256" key="1">
    <source>
        <dbReference type="ARBA" id="ARBA00004141"/>
    </source>
</evidence>
<dbReference type="InterPro" id="IPR051598">
    <property type="entry name" value="TSUP/Inactive_protease-like"/>
</dbReference>
<feature type="transmembrane region" description="Helical" evidence="6">
    <location>
        <begin position="151"/>
        <end position="168"/>
    </location>
</feature>
<dbReference type="EMBL" id="APML01000030">
    <property type="protein sequence ID" value="ENH96828.1"/>
    <property type="molecule type" value="Genomic_DNA"/>
</dbReference>
<evidence type="ECO:0000256" key="3">
    <source>
        <dbReference type="ARBA" id="ARBA00022692"/>
    </source>
</evidence>
<evidence type="ECO:0000313" key="8">
    <source>
        <dbReference type="Proteomes" id="UP000012283"/>
    </source>
</evidence>
<keyword evidence="8" id="KW-1185">Reference proteome</keyword>
<dbReference type="STRING" id="1308866.J416_09024"/>
<evidence type="ECO:0000256" key="2">
    <source>
        <dbReference type="ARBA" id="ARBA00009142"/>
    </source>
</evidence>
<gene>
    <name evidence="7" type="ORF">J416_09024</name>
</gene>
<keyword evidence="5 6" id="KW-0472">Membrane</keyword>
<dbReference type="PANTHER" id="PTHR43701:SF2">
    <property type="entry name" value="MEMBRANE TRANSPORTER PROTEIN YJNA-RELATED"/>
    <property type="match status" value="1"/>
</dbReference>
<dbReference type="PATRIC" id="fig|1308866.3.peg.1824"/>
<sequence length="169" mass="18886">MLIIFVLFLFRKKDSNLPKDSRQGVIAKKVSFLTITRVKELNNETHTYTFATYAAVLIGLIVGILSGFFGIGGGSLMVPAMILFFAFPPHIATATSMFIILSLSIVSSFTHIFLGHIVWKYVWAFIPGAWFGGTLGAKVNQQLQSKTIERFLRVILLFIGLRLIWQGVM</sequence>
<dbReference type="Proteomes" id="UP000012283">
    <property type="component" value="Unassembled WGS sequence"/>
</dbReference>
<evidence type="ECO:0000256" key="5">
    <source>
        <dbReference type="ARBA" id="ARBA00023136"/>
    </source>
</evidence>
<dbReference type="Pfam" id="PF01925">
    <property type="entry name" value="TauE"/>
    <property type="match status" value="1"/>
</dbReference>